<dbReference type="EMBL" id="SRLO01000468">
    <property type="protein sequence ID" value="TNN55046.1"/>
    <property type="molecule type" value="Genomic_DNA"/>
</dbReference>
<sequence>MEPTSRRKSCQLCFHTSLQGQHPNHQKAEQGLEKVAVQAGRLSLAPSPPQALLTHHYSEGQGMDSFTSSSSGRTALASPASAKKGKAGEEGK</sequence>
<keyword evidence="3" id="KW-1185">Reference proteome</keyword>
<feature type="region of interest" description="Disordered" evidence="1">
    <location>
        <begin position="46"/>
        <end position="92"/>
    </location>
</feature>
<evidence type="ECO:0000313" key="3">
    <source>
        <dbReference type="Proteomes" id="UP000314294"/>
    </source>
</evidence>
<comment type="caution">
    <text evidence="2">The sequence shown here is derived from an EMBL/GenBank/DDBJ whole genome shotgun (WGS) entry which is preliminary data.</text>
</comment>
<organism evidence="2 3">
    <name type="scientific">Liparis tanakae</name>
    <name type="common">Tanaka's snailfish</name>
    <dbReference type="NCBI Taxonomy" id="230148"/>
    <lineage>
        <taxon>Eukaryota</taxon>
        <taxon>Metazoa</taxon>
        <taxon>Chordata</taxon>
        <taxon>Craniata</taxon>
        <taxon>Vertebrata</taxon>
        <taxon>Euteleostomi</taxon>
        <taxon>Actinopterygii</taxon>
        <taxon>Neopterygii</taxon>
        <taxon>Teleostei</taxon>
        <taxon>Neoteleostei</taxon>
        <taxon>Acanthomorphata</taxon>
        <taxon>Eupercaria</taxon>
        <taxon>Perciformes</taxon>
        <taxon>Cottioidei</taxon>
        <taxon>Cottales</taxon>
        <taxon>Liparidae</taxon>
        <taxon>Liparis</taxon>
    </lineage>
</organism>
<dbReference type="AlphaFoldDB" id="A0A4Z2GNF2"/>
<evidence type="ECO:0000256" key="1">
    <source>
        <dbReference type="SAM" id="MobiDB-lite"/>
    </source>
</evidence>
<dbReference type="Proteomes" id="UP000314294">
    <property type="component" value="Unassembled WGS sequence"/>
</dbReference>
<reference evidence="2 3" key="1">
    <citation type="submission" date="2019-03" db="EMBL/GenBank/DDBJ databases">
        <title>First draft genome of Liparis tanakae, snailfish: a comprehensive survey of snailfish specific genes.</title>
        <authorList>
            <person name="Kim W."/>
            <person name="Song I."/>
            <person name="Jeong J.-H."/>
            <person name="Kim D."/>
            <person name="Kim S."/>
            <person name="Ryu S."/>
            <person name="Song J.Y."/>
            <person name="Lee S.K."/>
        </authorList>
    </citation>
    <scope>NUCLEOTIDE SEQUENCE [LARGE SCALE GENOMIC DNA]</scope>
    <source>
        <tissue evidence="2">Muscle</tissue>
    </source>
</reference>
<name>A0A4Z2GNF2_9TELE</name>
<evidence type="ECO:0000313" key="2">
    <source>
        <dbReference type="EMBL" id="TNN55046.1"/>
    </source>
</evidence>
<accession>A0A4Z2GNF2</accession>
<proteinExistence type="predicted"/>
<gene>
    <name evidence="2" type="ORF">EYF80_034752</name>
</gene>
<feature type="compositionally biased region" description="Polar residues" evidence="1">
    <location>
        <begin position="64"/>
        <end position="73"/>
    </location>
</feature>
<protein>
    <submittedName>
        <fullName evidence="2">Uncharacterized protein</fullName>
    </submittedName>
</protein>